<dbReference type="RefSeq" id="WP_005674693.1">
    <property type="nucleotide sequence ID" value="NZ_CP146288.1"/>
</dbReference>
<evidence type="ECO:0000259" key="7">
    <source>
        <dbReference type="Pfam" id="PF03167"/>
    </source>
</evidence>
<evidence type="ECO:0000256" key="2">
    <source>
        <dbReference type="ARBA" id="ARBA00022763"/>
    </source>
</evidence>
<name>E7S013_9BURK</name>
<evidence type="ECO:0000256" key="1">
    <source>
        <dbReference type="ARBA" id="ARBA00007889"/>
    </source>
</evidence>
<accession>E7S013</accession>
<dbReference type="InterPro" id="IPR036895">
    <property type="entry name" value="Uracil-DNA_glycosylase-like_sf"/>
</dbReference>
<dbReference type="Gene3D" id="3.40.470.10">
    <property type="entry name" value="Uracil-DNA glycosylase-like domain"/>
    <property type="match status" value="1"/>
</dbReference>
<evidence type="ECO:0000313" key="9">
    <source>
        <dbReference type="Proteomes" id="UP000011021"/>
    </source>
</evidence>
<comment type="caution">
    <text evidence="8">The sequence shown here is derived from an EMBL/GenBank/DDBJ whole genome shotgun (WGS) entry which is preliminary data.</text>
</comment>
<keyword evidence="2" id="KW-0227">DNA damage</keyword>
<organism evidence="8 9">
    <name type="scientific">Lautropia mirabilis ATCC 51599</name>
    <dbReference type="NCBI Taxonomy" id="887898"/>
    <lineage>
        <taxon>Bacteria</taxon>
        <taxon>Pseudomonadati</taxon>
        <taxon>Pseudomonadota</taxon>
        <taxon>Betaproteobacteria</taxon>
        <taxon>Burkholderiales</taxon>
        <taxon>Burkholderiaceae</taxon>
        <taxon>Lautropia</taxon>
    </lineage>
</organism>
<gene>
    <name evidence="8" type="ORF">HMPREF0551_2277</name>
</gene>
<dbReference type="eggNOG" id="COG1573">
    <property type="taxonomic scope" value="Bacteria"/>
</dbReference>
<protein>
    <submittedName>
        <fullName evidence="8">Uracil-DNA glycosylase family protein</fullName>
    </submittedName>
</protein>
<sequence length="268" mass="29707">MSHAETPDTPASTSHPTDATSQRLIDAAARLRDELEALRFAPPVAHVYNPLQYAWEAHAAYLTRYGQGHKKIMFLGMNPGPFGMMQTGVPFGEVSAVRDWMGIEAPVQAPPHQHPKRPIDGFACTRSEVSGRRLWGWIGRRFGHADDFFAQAIVINYCPLVFLEASGKNRTPVQLPAAEQRALEAPCDRHLAAVIEALQPQWLIGIGGFAEKRLKHVVSEVLDDRPLARRLHIGHVLHPSPASPAANRGWDEVVDRQMQEYGLLPVST</sequence>
<keyword evidence="4" id="KW-0238">DNA-binding</keyword>
<dbReference type="InterPro" id="IPR039134">
    <property type="entry name" value="SMUG1"/>
</dbReference>
<dbReference type="EMBL" id="AEQP01000022">
    <property type="protein sequence ID" value="EFV94162.1"/>
    <property type="molecule type" value="Genomic_DNA"/>
</dbReference>
<dbReference type="FunFam" id="3.40.470.10:FF:000005">
    <property type="entry name" value="Single-strand selective monofunctional uracil DNA glycosylase"/>
    <property type="match status" value="1"/>
</dbReference>
<keyword evidence="9" id="KW-1185">Reference proteome</keyword>
<comment type="similarity">
    <text evidence="1">Belongs to the uracil-DNA glycosylase (UDG) superfamily. SMUG1 family.</text>
</comment>
<evidence type="ECO:0000313" key="8">
    <source>
        <dbReference type="EMBL" id="EFV94162.1"/>
    </source>
</evidence>
<dbReference type="SUPFAM" id="SSF52141">
    <property type="entry name" value="Uracil-DNA glycosylase-like"/>
    <property type="match status" value="1"/>
</dbReference>
<proteinExistence type="inferred from homology"/>
<dbReference type="PANTHER" id="PTHR13235">
    <property type="entry name" value="SINGLE-STRAND SELECTIVE MONOFUNCTIONAL URACIL DNA GLYCOSYLASE"/>
    <property type="match status" value="1"/>
</dbReference>
<dbReference type="STRING" id="887898.HMPREF0551_2277"/>
<dbReference type="InterPro" id="IPR005122">
    <property type="entry name" value="Uracil-DNA_glycosylase-like"/>
</dbReference>
<evidence type="ECO:0000256" key="4">
    <source>
        <dbReference type="ARBA" id="ARBA00023125"/>
    </source>
</evidence>
<dbReference type="GO" id="GO:0000703">
    <property type="term" value="F:oxidized pyrimidine nucleobase lesion DNA N-glycosylase activity"/>
    <property type="evidence" value="ECO:0007669"/>
    <property type="project" value="TreeGrafter"/>
</dbReference>
<evidence type="ECO:0000256" key="6">
    <source>
        <dbReference type="SAM" id="MobiDB-lite"/>
    </source>
</evidence>
<dbReference type="GO" id="GO:0003677">
    <property type="term" value="F:DNA binding"/>
    <property type="evidence" value="ECO:0007669"/>
    <property type="project" value="UniProtKB-KW"/>
</dbReference>
<evidence type="ECO:0000256" key="5">
    <source>
        <dbReference type="ARBA" id="ARBA00023204"/>
    </source>
</evidence>
<dbReference type="CDD" id="cd19374">
    <property type="entry name" value="UDG-F3_SMUG1-like"/>
    <property type="match status" value="1"/>
</dbReference>
<keyword evidence="3" id="KW-0378">Hydrolase</keyword>
<dbReference type="Pfam" id="PF03167">
    <property type="entry name" value="UDG"/>
    <property type="match status" value="1"/>
</dbReference>
<feature type="domain" description="Uracil-DNA glycosylase-like" evidence="7">
    <location>
        <begin position="65"/>
        <end position="243"/>
    </location>
</feature>
<keyword evidence="5" id="KW-0234">DNA repair</keyword>
<reference evidence="8 9" key="1">
    <citation type="submission" date="2010-12" db="EMBL/GenBank/DDBJ databases">
        <authorList>
            <person name="Muzny D."/>
            <person name="Qin X."/>
            <person name="Deng J."/>
            <person name="Jiang H."/>
            <person name="Liu Y."/>
            <person name="Qu J."/>
            <person name="Song X.-Z."/>
            <person name="Zhang L."/>
            <person name="Thornton R."/>
            <person name="Coyle M."/>
            <person name="Francisco L."/>
            <person name="Jackson L."/>
            <person name="Javaid M."/>
            <person name="Korchina V."/>
            <person name="Kovar C."/>
            <person name="Mata R."/>
            <person name="Mathew T."/>
            <person name="Ngo R."/>
            <person name="Nguyen L."/>
            <person name="Nguyen N."/>
            <person name="Okwuonu G."/>
            <person name="Ongeri F."/>
            <person name="Pham C."/>
            <person name="Simmons D."/>
            <person name="Wilczek-Boney K."/>
            <person name="Hale W."/>
            <person name="Jakkamsetti A."/>
            <person name="Pham P."/>
            <person name="Ruth R."/>
            <person name="San Lucas F."/>
            <person name="Warren J."/>
            <person name="Zhang J."/>
            <person name="Zhao Z."/>
            <person name="Zhou C."/>
            <person name="Zhu D."/>
            <person name="Lee S."/>
            <person name="Bess C."/>
            <person name="Blankenburg K."/>
            <person name="Forbes L."/>
            <person name="Fu Q."/>
            <person name="Gubbala S."/>
            <person name="Hirani K."/>
            <person name="Jayaseelan J.C."/>
            <person name="Lara F."/>
            <person name="Munidasa M."/>
            <person name="Palculict T."/>
            <person name="Patil S."/>
            <person name="Pu L.-L."/>
            <person name="Saada N."/>
            <person name="Tang L."/>
            <person name="Weissenberger G."/>
            <person name="Zhu Y."/>
            <person name="Hemphill L."/>
            <person name="Shang Y."/>
            <person name="Youmans B."/>
            <person name="Ayvaz T."/>
            <person name="Ross M."/>
            <person name="Santibanez J."/>
            <person name="Aqrawi P."/>
            <person name="Gross S."/>
            <person name="Joshi V."/>
            <person name="Fowler G."/>
            <person name="Nazareth L."/>
            <person name="Reid J."/>
            <person name="Worley K."/>
            <person name="Petrosino J."/>
            <person name="Highlander S."/>
            <person name="Gibbs R."/>
        </authorList>
    </citation>
    <scope>NUCLEOTIDE SEQUENCE [LARGE SCALE GENOMIC DNA]</scope>
    <source>
        <strain evidence="8 9">ATCC 51599</strain>
    </source>
</reference>
<feature type="compositionally biased region" description="Polar residues" evidence="6">
    <location>
        <begin position="9"/>
        <end position="20"/>
    </location>
</feature>
<dbReference type="AlphaFoldDB" id="E7S013"/>
<dbReference type="PANTHER" id="PTHR13235:SF2">
    <property type="entry name" value="SINGLE-STRAND SELECTIVE MONOFUNCTIONAL URACIL DNA GLYCOSYLASE"/>
    <property type="match status" value="1"/>
</dbReference>
<dbReference type="Proteomes" id="UP000011021">
    <property type="component" value="Unassembled WGS sequence"/>
</dbReference>
<dbReference type="GO" id="GO:0006284">
    <property type="term" value="P:base-excision repair"/>
    <property type="evidence" value="ECO:0007669"/>
    <property type="project" value="InterPro"/>
</dbReference>
<feature type="region of interest" description="Disordered" evidence="6">
    <location>
        <begin position="1"/>
        <end position="20"/>
    </location>
</feature>
<dbReference type="GO" id="GO:0017065">
    <property type="term" value="F:single-strand selective uracil DNA N-glycosylase activity"/>
    <property type="evidence" value="ECO:0007669"/>
    <property type="project" value="InterPro"/>
</dbReference>
<evidence type="ECO:0000256" key="3">
    <source>
        <dbReference type="ARBA" id="ARBA00022801"/>
    </source>
</evidence>
<dbReference type="HOGENOM" id="CLU_071760_2_0_4"/>